<name>A0ABP9L8Y1_9ACTN</name>
<organism evidence="1 2">
    <name type="scientific">Streptomyces similanensis</name>
    <dbReference type="NCBI Taxonomy" id="1274988"/>
    <lineage>
        <taxon>Bacteria</taxon>
        <taxon>Bacillati</taxon>
        <taxon>Actinomycetota</taxon>
        <taxon>Actinomycetes</taxon>
        <taxon>Kitasatosporales</taxon>
        <taxon>Streptomycetaceae</taxon>
        <taxon>Streptomyces</taxon>
    </lineage>
</organism>
<evidence type="ECO:0000313" key="2">
    <source>
        <dbReference type="Proteomes" id="UP001500124"/>
    </source>
</evidence>
<proteinExistence type="predicted"/>
<dbReference type="Proteomes" id="UP001500124">
    <property type="component" value="Unassembled WGS sequence"/>
</dbReference>
<accession>A0ABP9L8Y1</accession>
<dbReference type="InterPro" id="IPR026334">
    <property type="entry name" value="FxSxx-COOH"/>
</dbReference>
<evidence type="ECO:0008006" key="3">
    <source>
        <dbReference type="Google" id="ProtNLM"/>
    </source>
</evidence>
<evidence type="ECO:0000313" key="1">
    <source>
        <dbReference type="EMBL" id="GAA5073591.1"/>
    </source>
</evidence>
<comment type="caution">
    <text evidence="1">The sequence shown here is derived from an EMBL/GenBank/DDBJ whole genome shotgun (WGS) entry which is preliminary data.</text>
</comment>
<sequence>MTGLRMDDQTEARNVVESPLVDLSEFPFEEIAALPESALVLALRRVRDEAARPEALFHTNYTQQPDPPALP</sequence>
<dbReference type="NCBIfam" id="TIGR04268">
    <property type="entry name" value="FxSxx-COOH"/>
    <property type="match status" value="1"/>
</dbReference>
<keyword evidence="2" id="KW-1185">Reference proteome</keyword>
<protein>
    <recommendedName>
        <fullName evidence="3">FXSXX-COOH protein</fullName>
    </recommendedName>
</protein>
<gene>
    <name evidence="1" type="ORF">GCM10023336_61060</name>
</gene>
<reference evidence="2" key="1">
    <citation type="journal article" date="2019" name="Int. J. Syst. Evol. Microbiol.">
        <title>The Global Catalogue of Microorganisms (GCM) 10K type strain sequencing project: providing services to taxonomists for standard genome sequencing and annotation.</title>
        <authorList>
            <consortium name="The Broad Institute Genomics Platform"/>
            <consortium name="The Broad Institute Genome Sequencing Center for Infectious Disease"/>
            <person name="Wu L."/>
            <person name="Ma J."/>
        </authorList>
    </citation>
    <scope>NUCLEOTIDE SEQUENCE [LARGE SCALE GENOMIC DNA]</scope>
    <source>
        <strain evidence="2">JCM 18410</strain>
    </source>
</reference>
<dbReference type="EMBL" id="BAABKC010000106">
    <property type="protein sequence ID" value="GAA5073591.1"/>
    <property type="molecule type" value="Genomic_DNA"/>
</dbReference>